<reference evidence="1 2" key="1">
    <citation type="submission" date="2024-05" db="EMBL/GenBank/DDBJ databases">
        <title>Haplotype-resolved chromosome-level genome assembly of Huyou (Citrus changshanensis).</title>
        <authorList>
            <person name="Miao C."/>
            <person name="Chen W."/>
            <person name="Wu Y."/>
            <person name="Wang L."/>
            <person name="Zhao S."/>
            <person name="Grierson D."/>
            <person name="Xu C."/>
            <person name="Chen K."/>
        </authorList>
    </citation>
    <scope>NUCLEOTIDE SEQUENCE [LARGE SCALE GENOMIC DNA]</scope>
    <source>
        <strain evidence="1">01-14</strain>
        <tissue evidence="1">Leaf</tissue>
    </source>
</reference>
<proteinExistence type="predicted"/>
<accession>A0AAP0QW93</accession>
<dbReference type="EMBL" id="JBCGBO010000002">
    <property type="protein sequence ID" value="KAK9221023.1"/>
    <property type="molecule type" value="Genomic_DNA"/>
</dbReference>
<comment type="caution">
    <text evidence="1">The sequence shown here is derived from an EMBL/GenBank/DDBJ whole genome shotgun (WGS) entry which is preliminary data.</text>
</comment>
<evidence type="ECO:0000313" key="1">
    <source>
        <dbReference type="EMBL" id="KAK9221023.1"/>
    </source>
</evidence>
<dbReference type="Proteomes" id="UP001428341">
    <property type="component" value="Unassembled WGS sequence"/>
</dbReference>
<sequence>MKEIFAVVREDDIKDNVIDKLEFAQLRKLTLKSLPHLRSFCSLLKKSYTPERQQAPLTIGSSSNEVILEDELDTSAPFFSEKTAWYETLIANLAKL</sequence>
<evidence type="ECO:0000313" key="2">
    <source>
        <dbReference type="Proteomes" id="UP001428341"/>
    </source>
</evidence>
<dbReference type="AlphaFoldDB" id="A0AAP0QW93"/>
<name>A0AAP0QW93_9ROSI</name>
<keyword evidence="2" id="KW-1185">Reference proteome</keyword>
<organism evidence="1 2">
    <name type="scientific">Citrus x changshan-huyou</name>
    <dbReference type="NCBI Taxonomy" id="2935761"/>
    <lineage>
        <taxon>Eukaryota</taxon>
        <taxon>Viridiplantae</taxon>
        <taxon>Streptophyta</taxon>
        <taxon>Embryophyta</taxon>
        <taxon>Tracheophyta</taxon>
        <taxon>Spermatophyta</taxon>
        <taxon>Magnoliopsida</taxon>
        <taxon>eudicotyledons</taxon>
        <taxon>Gunneridae</taxon>
        <taxon>Pentapetalae</taxon>
        <taxon>rosids</taxon>
        <taxon>malvids</taxon>
        <taxon>Sapindales</taxon>
        <taxon>Rutaceae</taxon>
        <taxon>Aurantioideae</taxon>
        <taxon>Citrus</taxon>
    </lineage>
</organism>
<protein>
    <submittedName>
        <fullName evidence="1">Uncharacterized protein</fullName>
    </submittedName>
</protein>
<gene>
    <name evidence="1" type="ORF">WN944_009447</name>
</gene>